<feature type="compositionally biased region" description="Basic and acidic residues" evidence="2">
    <location>
        <begin position="380"/>
        <end position="390"/>
    </location>
</feature>
<feature type="transmembrane region" description="Helical" evidence="3">
    <location>
        <begin position="76"/>
        <end position="98"/>
    </location>
</feature>
<dbReference type="InterPro" id="IPR027417">
    <property type="entry name" value="P-loop_NTPase"/>
</dbReference>
<accession>A0A1Y2FG36</accession>
<keyword evidence="3" id="KW-1133">Transmembrane helix</keyword>
<dbReference type="STRING" id="106004.A0A1Y2FG36"/>
<dbReference type="EMBL" id="MCGR01000020">
    <property type="protein sequence ID" value="ORY82882.1"/>
    <property type="molecule type" value="Genomic_DNA"/>
</dbReference>
<feature type="transmembrane region" description="Helical" evidence="3">
    <location>
        <begin position="437"/>
        <end position="458"/>
    </location>
</feature>
<evidence type="ECO:0000256" key="1">
    <source>
        <dbReference type="ARBA" id="ARBA00010236"/>
    </source>
</evidence>
<sequence length="793" mass="85132">MASLAVHGVLLFVLYLAYGALQEDLIIRSLGLISPTLLLHLSTTFTLLVTFLLVIINSRLSPTSESQSPLSLGRSLVALPEGTTIAHICVVGSLGWVASMCQWQVLCYLTFTTTSLTQTLSTIPFLVTPLVTSYFSNKGSKKLELVKGAATLALLGGFILYLAGSGGGDDKPGVLDDDETFARAAVGSLWLLGYLCSNQLYLYCLGETFGPKSSPSPLLSPSLSHFSAANNAPLLLLHFQLPAIVLSTLSLTFVAHLSTSDLAPLLPLVYPFVGLFALSTLGSLATLYTVTSFGVEVVALLQGARLVLGTALNTLIFGGPLAGASPAELLGAGLMGSGAWLGVQSGVRRRAGVEGGYSGLGQDEEETLSEDGSLLMTEPGNRRAREREESVSTVNSSRRGSGGSEEALLPAYTLLWSKQEEAEAREWESLMATARGWLVRWILPAAVPVALFSLLALLPSSYLSTSPSAASSSSIAEVDLVFSSHSNTSSSNPSSSSQLSTSPVHLEGGIWDAEAYASLSPDCRNTLLNAHHPARRWNGTRKTALASHPRSGNTLTRELVERATGLQTSTVYCDKALHATFLGECDHSAHFLVKTHFPTHTYDATNHPSYVADLHFDQAIHLVRNPLDAIYSDYQLAHAPRLPDGSLDHSARIDVGKLGGNALQRVNVLARAEIYRAHYEYWSSAEIPVLKVRYEDLMSSRLSSTLAILSFLLPPAELPSLSALACELETDESLEAYKSQKPKPFVSWHDWDPSLRREVVEINRRSFCREGYGALAAEVLGEEGKAELDGICG</sequence>
<feature type="transmembrane region" description="Helical" evidence="3">
    <location>
        <begin position="234"/>
        <end position="256"/>
    </location>
</feature>
<feature type="transmembrane region" description="Helical" evidence="3">
    <location>
        <begin position="297"/>
        <end position="317"/>
    </location>
</feature>
<keyword evidence="5" id="KW-1185">Reference proteome</keyword>
<feature type="transmembrane region" description="Helical" evidence="3">
    <location>
        <begin position="118"/>
        <end position="136"/>
    </location>
</feature>
<feature type="transmembrane region" description="Helical" evidence="3">
    <location>
        <begin position="35"/>
        <end position="56"/>
    </location>
</feature>
<dbReference type="InParanoid" id="A0A1Y2FG36"/>
<evidence type="ECO:0000256" key="3">
    <source>
        <dbReference type="SAM" id="Phobius"/>
    </source>
</evidence>
<feature type="transmembrane region" description="Helical" evidence="3">
    <location>
        <begin position="184"/>
        <end position="204"/>
    </location>
</feature>
<feature type="transmembrane region" description="Helical" evidence="3">
    <location>
        <begin position="323"/>
        <end position="343"/>
    </location>
</feature>
<proteinExistence type="inferred from homology"/>
<feature type="transmembrane region" description="Helical" evidence="3">
    <location>
        <begin position="268"/>
        <end position="290"/>
    </location>
</feature>
<gene>
    <name evidence="4" type="ORF">BCR35DRAFT_303502</name>
</gene>
<evidence type="ECO:0000313" key="4">
    <source>
        <dbReference type="EMBL" id="ORY82882.1"/>
    </source>
</evidence>
<dbReference type="PANTHER" id="PTHR45964:SF5">
    <property type="entry name" value="WSCD FAMILY MEMBER CG9164"/>
    <property type="match status" value="1"/>
</dbReference>
<dbReference type="SUPFAM" id="SSF52540">
    <property type="entry name" value="P-loop containing nucleoside triphosphate hydrolases"/>
    <property type="match status" value="1"/>
</dbReference>
<organism evidence="4 5">
    <name type="scientific">Leucosporidium creatinivorum</name>
    <dbReference type="NCBI Taxonomy" id="106004"/>
    <lineage>
        <taxon>Eukaryota</taxon>
        <taxon>Fungi</taxon>
        <taxon>Dikarya</taxon>
        <taxon>Basidiomycota</taxon>
        <taxon>Pucciniomycotina</taxon>
        <taxon>Microbotryomycetes</taxon>
        <taxon>Leucosporidiales</taxon>
        <taxon>Leucosporidium</taxon>
    </lineage>
</organism>
<evidence type="ECO:0008006" key="6">
    <source>
        <dbReference type="Google" id="ProtNLM"/>
    </source>
</evidence>
<evidence type="ECO:0000313" key="5">
    <source>
        <dbReference type="Proteomes" id="UP000193467"/>
    </source>
</evidence>
<comment type="caution">
    <text evidence="4">The sequence shown here is derived from an EMBL/GenBank/DDBJ whole genome shotgun (WGS) entry which is preliminary data.</text>
</comment>
<name>A0A1Y2FG36_9BASI</name>
<dbReference type="AlphaFoldDB" id="A0A1Y2FG36"/>
<dbReference type="InterPro" id="IPR051589">
    <property type="entry name" value="Sialate-O-sulfotransferase"/>
</dbReference>
<dbReference type="Proteomes" id="UP000193467">
    <property type="component" value="Unassembled WGS sequence"/>
</dbReference>
<dbReference type="OrthoDB" id="5985073at2759"/>
<feature type="transmembrane region" description="Helical" evidence="3">
    <location>
        <begin position="145"/>
        <end position="164"/>
    </location>
</feature>
<comment type="similarity">
    <text evidence="1">Belongs to the WSCD family.</text>
</comment>
<keyword evidence="3" id="KW-0812">Transmembrane</keyword>
<evidence type="ECO:0000256" key="2">
    <source>
        <dbReference type="SAM" id="MobiDB-lite"/>
    </source>
</evidence>
<dbReference type="Gene3D" id="3.40.50.300">
    <property type="entry name" value="P-loop containing nucleotide triphosphate hydrolases"/>
    <property type="match status" value="1"/>
</dbReference>
<protein>
    <recommendedName>
        <fullName evidence="6">Sulfotransferase domain-containing protein</fullName>
    </recommendedName>
</protein>
<reference evidence="4 5" key="1">
    <citation type="submission" date="2016-07" db="EMBL/GenBank/DDBJ databases">
        <title>Pervasive Adenine N6-methylation of Active Genes in Fungi.</title>
        <authorList>
            <consortium name="DOE Joint Genome Institute"/>
            <person name="Mondo S.J."/>
            <person name="Dannebaum R.O."/>
            <person name="Kuo R.C."/>
            <person name="Labutti K."/>
            <person name="Haridas S."/>
            <person name="Kuo A."/>
            <person name="Salamov A."/>
            <person name="Ahrendt S.R."/>
            <person name="Lipzen A."/>
            <person name="Sullivan W."/>
            <person name="Andreopoulos W.B."/>
            <person name="Clum A."/>
            <person name="Lindquist E."/>
            <person name="Daum C."/>
            <person name="Ramamoorthy G.K."/>
            <person name="Gryganskyi A."/>
            <person name="Culley D."/>
            <person name="Magnuson J.K."/>
            <person name="James T.Y."/>
            <person name="O'Malley M.A."/>
            <person name="Stajich J.E."/>
            <person name="Spatafora J.W."/>
            <person name="Visel A."/>
            <person name="Grigoriev I.V."/>
        </authorList>
    </citation>
    <scope>NUCLEOTIDE SEQUENCE [LARGE SCALE GENOMIC DNA]</scope>
    <source>
        <strain evidence="4 5">62-1032</strain>
    </source>
</reference>
<dbReference type="PANTHER" id="PTHR45964">
    <property type="entry name" value="WSCD FAMILY MEMBER CG9164"/>
    <property type="match status" value="1"/>
</dbReference>
<keyword evidence="3" id="KW-0472">Membrane</keyword>
<feature type="region of interest" description="Disordered" evidence="2">
    <location>
        <begin position="355"/>
        <end position="404"/>
    </location>
</feature>